<proteinExistence type="predicted"/>
<accession>A0A0A9CMS8</accession>
<name>A0A0A9CMS8_ARUDO</name>
<dbReference type="EMBL" id="GBRH01220989">
    <property type="protein sequence ID" value="JAD76906.1"/>
    <property type="molecule type" value="Transcribed_RNA"/>
</dbReference>
<dbReference type="AlphaFoldDB" id="A0A0A9CMS8"/>
<evidence type="ECO:0000313" key="1">
    <source>
        <dbReference type="EMBL" id="JAD76906.1"/>
    </source>
</evidence>
<sequence>MNQSTSKMSEKSLSSFQNEWWSNSGTTSVAFKIQATTTASVIPIRC</sequence>
<organism evidence="1">
    <name type="scientific">Arundo donax</name>
    <name type="common">Giant reed</name>
    <name type="synonym">Donax arundinaceus</name>
    <dbReference type="NCBI Taxonomy" id="35708"/>
    <lineage>
        <taxon>Eukaryota</taxon>
        <taxon>Viridiplantae</taxon>
        <taxon>Streptophyta</taxon>
        <taxon>Embryophyta</taxon>
        <taxon>Tracheophyta</taxon>
        <taxon>Spermatophyta</taxon>
        <taxon>Magnoliopsida</taxon>
        <taxon>Liliopsida</taxon>
        <taxon>Poales</taxon>
        <taxon>Poaceae</taxon>
        <taxon>PACMAD clade</taxon>
        <taxon>Arundinoideae</taxon>
        <taxon>Arundineae</taxon>
        <taxon>Arundo</taxon>
    </lineage>
</organism>
<reference evidence="1" key="2">
    <citation type="journal article" date="2015" name="Data Brief">
        <title>Shoot transcriptome of the giant reed, Arundo donax.</title>
        <authorList>
            <person name="Barrero R.A."/>
            <person name="Guerrero F.D."/>
            <person name="Moolhuijzen P."/>
            <person name="Goolsby J.A."/>
            <person name="Tidwell J."/>
            <person name="Bellgard S.E."/>
            <person name="Bellgard M.I."/>
        </authorList>
    </citation>
    <scope>NUCLEOTIDE SEQUENCE</scope>
    <source>
        <tissue evidence="1">Shoot tissue taken approximately 20 cm above the soil surface</tissue>
    </source>
</reference>
<protein>
    <submittedName>
        <fullName evidence="1">Uncharacterized protein</fullName>
    </submittedName>
</protein>
<reference evidence="1" key="1">
    <citation type="submission" date="2014-09" db="EMBL/GenBank/DDBJ databases">
        <authorList>
            <person name="Magalhaes I.L.F."/>
            <person name="Oliveira U."/>
            <person name="Santos F.R."/>
            <person name="Vidigal T.H.D.A."/>
            <person name="Brescovit A.D."/>
            <person name="Santos A.J."/>
        </authorList>
    </citation>
    <scope>NUCLEOTIDE SEQUENCE</scope>
    <source>
        <tissue evidence="1">Shoot tissue taken approximately 20 cm above the soil surface</tissue>
    </source>
</reference>